<keyword evidence="3" id="KW-1185">Reference proteome</keyword>
<evidence type="ECO:0000313" key="4">
    <source>
        <dbReference type="Proteomes" id="UP000281170"/>
    </source>
</evidence>
<name>A0A0W0R1M2_9GAMM</name>
<dbReference type="RefSeq" id="WP_058462747.1">
    <property type="nucleotide sequence ID" value="NZ_CAAAHS010000013.1"/>
</dbReference>
<accession>A0A0W0R1M2</accession>
<dbReference type="Proteomes" id="UP000281170">
    <property type="component" value="Plasmid 13"/>
</dbReference>
<protein>
    <submittedName>
        <fullName evidence="1">Uncharacterized protein</fullName>
    </submittedName>
</protein>
<geneLocation type="plasmid" evidence="2 4">
    <name>13</name>
</geneLocation>
<reference evidence="1 3" key="1">
    <citation type="submission" date="2015-11" db="EMBL/GenBank/DDBJ databases">
        <title>Identification of large and diverse effector repertoires of 38 Legionella species.</title>
        <authorList>
            <person name="Burstein D."/>
            <person name="Amaro F."/>
            <person name="Zusman T."/>
            <person name="Lifshitz Z."/>
            <person name="Cohen O."/>
            <person name="Gilbert J.A."/>
            <person name="Pupko T."/>
            <person name="Shuman H.A."/>
            <person name="Segal G."/>
        </authorList>
    </citation>
    <scope>NUCLEOTIDE SEQUENCE [LARGE SCALE GENOMIC DNA]</scope>
    <source>
        <strain evidence="1 3">1762-AUS-E</strain>
    </source>
</reference>
<organism evidence="1 3">
    <name type="scientific">Legionella adelaidensis</name>
    <dbReference type="NCBI Taxonomy" id="45056"/>
    <lineage>
        <taxon>Bacteria</taxon>
        <taxon>Pseudomonadati</taxon>
        <taxon>Pseudomonadota</taxon>
        <taxon>Gammaproteobacteria</taxon>
        <taxon>Legionellales</taxon>
        <taxon>Legionellaceae</taxon>
        <taxon>Legionella</taxon>
    </lineage>
</organism>
<gene>
    <name evidence="1" type="ORF">Lade_1672</name>
    <name evidence="2" type="ORF">NCTC12735_00955</name>
</gene>
<reference evidence="2 4" key="2">
    <citation type="submission" date="2018-12" db="EMBL/GenBank/DDBJ databases">
        <authorList>
            <consortium name="Pathogen Informatics"/>
        </authorList>
    </citation>
    <scope>NUCLEOTIDE SEQUENCE [LARGE SCALE GENOMIC DNA]</scope>
    <source>
        <strain evidence="2 4">NCTC12735</strain>
        <plasmid evidence="4">13</plasmid>
    </source>
</reference>
<evidence type="ECO:0000313" key="3">
    <source>
        <dbReference type="Proteomes" id="UP000054859"/>
    </source>
</evidence>
<keyword evidence="2" id="KW-0614">Plasmid</keyword>
<dbReference type="KEGG" id="ladl:NCTC12735_00955"/>
<dbReference type="Proteomes" id="UP000054859">
    <property type="component" value="Unassembled WGS sequence"/>
</dbReference>
<dbReference type="OrthoDB" id="9801870at2"/>
<proteinExistence type="predicted"/>
<dbReference type="AlphaFoldDB" id="A0A0W0R1M2"/>
<sequence length="493" mass="55651">MTILFVQDKYSAGAHNLGISLNEECHSIQGNAFTHDVSSITLLDDSNLDEGTLGGKSPKELAKDIAALFSSTDKTKLIDFFLLTNNASVRKAQETTLVQQLAVELQALGFSNVKIHTPALPKGINARGIGLELTTEFHSETEKPGQICVYIYENDFSRKLDEAINHLQSRLSDIETKEPSTPSSYEEEVKRVLERNMARLQEARRSSHYKRTEIFKAPEYHKFLSQPSHTFTASGAEIIFSLEVLFAIEFLTNLAGSITHNMTDTHKMDKQLRYIGNDIVFLEKNPMLGKEEIITKLKGDRNAWELSHSHYFNEVIKPLDTALSAFIEVNNHRLQEIEPSLPDLEPIPPRPQSAVTPAGVGFFAGRVTEKKPEEEQAELEQRAAKRIELINRLTQYINDRESEWQYHYNFLWVVSIIYLVQDFLLGTDYYNSKKGETKLNAAKKLKDALNGEIVQYTNSEADALEDGRLGGIVKQYNLETLLLLTNSTALLNS</sequence>
<dbReference type="EMBL" id="LR134422">
    <property type="protein sequence ID" value="VEH85328.1"/>
    <property type="molecule type" value="Genomic_DNA"/>
</dbReference>
<evidence type="ECO:0000313" key="1">
    <source>
        <dbReference type="EMBL" id="KTC64992.1"/>
    </source>
</evidence>
<dbReference type="PATRIC" id="fig|45056.6.peg.1724"/>
<evidence type="ECO:0000313" key="2">
    <source>
        <dbReference type="EMBL" id="VEH85328.1"/>
    </source>
</evidence>
<dbReference type="EMBL" id="LNKA01000011">
    <property type="protein sequence ID" value="KTC64992.1"/>
    <property type="molecule type" value="Genomic_DNA"/>
</dbReference>